<sequence>MEINLNSKRTTLKTAKKYCPEDITVDAVLQDKTVTPTATAQTVKADDGYVGLGTVEVTAAARTAIKSIDFSYGEQNVTYSSSDGIGISGAGKITYVDDTVDDTTNEIEIPIIAGDGLIMDAVTDNTKAQFKLDPEHSVYMATKPVEENAIPVYAKSSKSWISLAATPSATASSVVSRDANGRFQAGAPVNDGDVVIKSTLEAAIAEVSKQVGPTGPTGPQGVVGPTGAKGADGKGAANGTVLTNQDLDDYKTEAQCGWYYAGGSNTVTNKPTGVDAFGMWLLRTASGYYTQELYGSNNNLNKCYMRTWKSTAWTDWVEKGANGAAGAEGPTGPAGPVGPTGATGPIGPTGPASNAGEAIAIEGTAEATNGNLTEAQMTKLQSNENNYIMFNHKKYSLEGKGHQEGYLTYTYAGYENNLHNLESITITINTRAWVLNTTDVLDRDEITELVSPLIPTIPAAPTWKTTAPTTEADRSKVQFTKVIISTTDETNFPGMNGKHAIVPGFTNDGFHYGTVVCSQADPAYEFPFIGSITSEMASGTIVKPSVAPTYISVVDPAVTFTYEYLW</sequence>
<dbReference type="PANTHER" id="PTHR24637">
    <property type="entry name" value="COLLAGEN"/>
    <property type="match status" value="1"/>
</dbReference>
<protein>
    <recommendedName>
        <fullName evidence="3">Tail fiber protein</fullName>
    </recommendedName>
</protein>
<feature type="region of interest" description="Disordered" evidence="1">
    <location>
        <begin position="210"/>
        <end position="236"/>
    </location>
</feature>
<feature type="region of interest" description="Disordered" evidence="1">
    <location>
        <begin position="321"/>
        <end position="355"/>
    </location>
</feature>
<accession>A0A8S5SDJ5</accession>
<feature type="compositionally biased region" description="Low complexity" evidence="1">
    <location>
        <begin position="321"/>
        <end position="331"/>
    </location>
</feature>
<feature type="compositionally biased region" description="Low complexity" evidence="1">
    <location>
        <begin position="337"/>
        <end position="355"/>
    </location>
</feature>
<dbReference type="CDD" id="cd19958">
    <property type="entry name" value="pyocin_knob"/>
    <property type="match status" value="1"/>
</dbReference>
<reference evidence="2" key="1">
    <citation type="journal article" date="2021" name="Proc. Natl. Acad. Sci. U.S.A.">
        <title>A Catalog of Tens of Thousands of Viruses from Human Metagenomes Reveals Hidden Associations with Chronic Diseases.</title>
        <authorList>
            <person name="Tisza M.J."/>
            <person name="Buck C.B."/>
        </authorList>
    </citation>
    <scope>NUCLEOTIDE SEQUENCE</scope>
    <source>
        <strain evidence="2">Ctnpt50</strain>
    </source>
</reference>
<dbReference type="EMBL" id="BK032577">
    <property type="protein sequence ID" value="DAF49038.1"/>
    <property type="molecule type" value="Genomic_DNA"/>
</dbReference>
<dbReference type="PANTHER" id="PTHR24637:SF421">
    <property type="entry name" value="CUTICLE COLLAGEN DPY-2"/>
    <property type="match status" value="1"/>
</dbReference>
<proteinExistence type="predicted"/>
<name>A0A8S5SDJ5_9CAUD</name>
<evidence type="ECO:0000256" key="1">
    <source>
        <dbReference type="SAM" id="MobiDB-lite"/>
    </source>
</evidence>
<evidence type="ECO:0000313" key="2">
    <source>
        <dbReference type="EMBL" id="DAF49038.1"/>
    </source>
</evidence>
<evidence type="ECO:0008006" key="3">
    <source>
        <dbReference type="Google" id="ProtNLM"/>
    </source>
</evidence>
<organism evidence="2">
    <name type="scientific">Siphoviridae sp. ctnpt50</name>
    <dbReference type="NCBI Taxonomy" id="2827941"/>
    <lineage>
        <taxon>Viruses</taxon>
        <taxon>Duplodnaviria</taxon>
        <taxon>Heunggongvirae</taxon>
        <taxon>Uroviricota</taxon>
        <taxon>Caudoviricetes</taxon>
    </lineage>
</organism>